<evidence type="ECO:0008006" key="4">
    <source>
        <dbReference type="Google" id="ProtNLM"/>
    </source>
</evidence>
<reference evidence="3" key="1">
    <citation type="journal article" date="2019" name="Int. J. Syst. Evol. Microbiol.">
        <title>The Global Catalogue of Microorganisms (GCM) 10K type strain sequencing project: providing services to taxonomists for standard genome sequencing and annotation.</title>
        <authorList>
            <consortium name="The Broad Institute Genomics Platform"/>
            <consortium name="The Broad Institute Genome Sequencing Center for Infectious Disease"/>
            <person name="Wu L."/>
            <person name="Ma J."/>
        </authorList>
    </citation>
    <scope>NUCLEOTIDE SEQUENCE [LARGE SCALE GENOMIC DNA]</scope>
    <source>
        <strain evidence="3">JCM 18961</strain>
    </source>
</reference>
<accession>A0ABP8XYR2</accession>
<proteinExistence type="predicted"/>
<sequence length="200" mass="22170">MVALLALDAREQPDRIGSPGQGCRAEALGGESLSEDARRIHTSHPLERDRQQEDNVEMEQHTTVDIAASPARVWEVMTDIERWPEWTASVRWARRLDEGPLRPGSSAKLSQPRIPTSDWVVTELEPGSSFTWVMRGPAILTKARHVVEPLPGGGSRVTLSIEPHGWLGELVARAYRATTDRYLAMEAAGLKTRSEDASRS</sequence>
<dbReference type="Pfam" id="PF10604">
    <property type="entry name" value="Polyketide_cyc2"/>
    <property type="match status" value="1"/>
</dbReference>
<comment type="caution">
    <text evidence="2">The sequence shown here is derived from an EMBL/GenBank/DDBJ whole genome shotgun (WGS) entry which is preliminary data.</text>
</comment>
<organism evidence="2 3">
    <name type="scientific">Pedococcus ginsenosidimutans</name>
    <dbReference type="NCBI Taxonomy" id="490570"/>
    <lineage>
        <taxon>Bacteria</taxon>
        <taxon>Bacillati</taxon>
        <taxon>Actinomycetota</taxon>
        <taxon>Actinomycetes</taxon>
        <taxon>Micrococcales</taxon>
        <taxon>Intrasporangiaceae</taxon>
        <taxon>Pedococcus</taxon>
    </lineage>
</organism>
<dbReference type="InterPro" id="IPR019587">
    <property type="entry name" value="Polyketide_cyclase/dehydratase"/>
</dbReference>
<evidence type="ECO:0000313" key="2">
    <source>
        <dbReference type="EMBL" id="GAA4717455.1"/>
    </source>
</evidence>
<dbReference type="SUPFAM" id="SSF55961">
    <property type="entry name" value="Bet v1-like"/>
    <property type="match status" value="1"/>
</dbReference>
<dbReference type="CDD" id="cd08862">
    <property type="entry name" value="SRPBCC_Smu440-like"/>
    <property type="match status" value="1"/>
</dbReference>
<keyword evidence="3" id="KW-1185">Reference proteome</keyword>
<name>A0ABP8XYR2_9MICO</name>
<dbReference type="InterPro" id="IPR023393">
    <property type="entry name" value="START-like_dom_sf"/>
</dbReference>
<protein>
    <recommendedName>
        <fullName evidence="4">Coenzyme Q-binding protein COQ10 START domain-containing protein</fullName>
    </recommendedName>
</protein>
<dbReference type="Gene3D" id="3.30.530.20">
    <property type="match status" value="1"/>
</dbReference>
<evidence type="ECO:0000313" key="3">
    <source>
        <dbReference type="Proteomes" id="UP001500556"/>
    </source>
</evidence>
<feature type="compositionally biased region" description="Basic and acidic residues" evidence="1">
    <location>
        <begin position="35"/>
        <end position="56"/>
    </location>
</feature>
<evidence type="ECO:0000256" key="1">
    <source>
        <dbReference type="SAM" id="MobiDB-lite"/>
    </source>
</evidence>
<dbReference type="Proteomes" id="UP001500556">
    <property type="component" value="Unassembled WGS sequence"/>
</dbReference>
<feature type="region of interest" description="Disordered" evidence="1">
    <location>
        <begin position="1"/>
        <end position="56"/>
    </location>
</feature>
<gene>
    <name evidence="2" type="ORF">GCM10025782_13180</name>
</gene>
<dbReference type="EMBL" id="BAABLO010000004">
    <property type="protein sequence ID" value="GAA4717455.1"/>
    <property type="molecule type" value="Genomic_DNA"/>
</dbReference>